<dbReference type="PANTHER" id="PTHR24559">
    <property type="entry name" value="TRANSPOSON TY3-I GAG-POL POLYPROTEIN"/>
    <property type="match status" value="1"/>
</dbReference>
<dbReference type="AlphaFoldDB" id="A0A392TNL6"/>
<feature type="non-terminal residue" evidence="1">
    <location>
        <position position="1"/>
    </location>
</feature>
<comment type="caution">
    <text evidence="1">The sequence shown here is derived from an EMBL/GenBank/DDBJ whole genome shotgun (WGS) entry which is preliminary data.</text>
</comment>
<dbReference type="InterPro" id="IPR043502">
    <property type="entry name" value="DNA/RNA_pol_sf"/>
</dbReference>
<organism evidence="1 2">
    <name type="scientific">Trifolium medium</name>
    <dbReference type="NCBI Taxonomy" id="97028"/>
    <lineage>
        <taxon>Eukaryota</taxon>
        <taxon>Viridiplantae</taxon>
        <taxon>Streptophyta</taxon>
        <taxon>Embryophyta</taxon>
        <taxon>Tracheophyta</taxon>
        <taxon>Spermatophyta</taxon>
        <taxon>Magnoliopsida</taxon>
        <taxon>eudicotyledons</taxon>
        <taxon>Gunneridae</taxon>
        <taxon>Pentapetalae</taxon>
        <taxon>rosids</taxon>
        <taxon>fabids</taxon>
        <taxon>Fabales</taxon>
        <taxon>Fabaceae</taxon>
        <taxon>Papilionoideae</taxon>
        <taxon>50 kb inversion clade</taxon>
        <taxon>NPAAA clade</taxon>
        <taxon>Hologalegina</taxon>
        <taxon>IRL clade</taxon>
        <taxon>Trifolieae</taxon>
        <taxon>Trifolium</taxon>
    </lineage>
</organism>
<protein>
    <submittedName>
        <fullName evidence="1">Peptidase aspartic active site</fullName>
    </submittedName>
</protein>
<keyword evidence="2" id="KW-1185">Reference proteome</keyword>
<accession>A0A392TNL6</accession>
<name>A0A392TNL6_9FABA</name>
<reference evidence="1 2" key="1">
    <citation type="journal article" date="2018" name="Front. Plant Sci.">
        <title>Red Clover (Trifolium pratense) and Zigzag Clover (T. medium) - A Picture of Genomic Similarities and Differences.</title>
        <authorList>
            <person name="Dluhosova J."/>
            <person name="Istvanek J."/>
            <person name="Nedelnik J."/>
            <person name="Repkova J."/>
        </authorList>
    </citation>
    <scope>NUCLEOTIDE SEQUENCE [LARGE SCALE GENOMIC DNA]</scope>
    <source>
        <strain evidence="2">cv. 10/8</strain>
        <tissue evidence="1">Leaf</tissue>
    </source>
</reference>
<dbReference type="SUPFAM" id="SSF56672">
    <property type="entry name" value="DNA/RNA polymerases"/>
    <property type="match status" value="1"/>
</dbReference>
<dbReference type="PANTHER" id="PTHR24559:SF450">
    <property type="entry name" value="RNA-DIRECTED DNA POLYMERASE HOMOLOG"/>
    <property type="match status" value="1"/>
</dbReference>
<dbReference type="EMBL" id="LXQA010624881">
    <property type="protein sequence ID" value="MCI62759.1"/>
    <property type="molecule type" value="Genomic_DNA"/>
</dbReference>
<dbReference type="InterPro" id="IPR053134">
    <property type="entry name" value="RNA-dir_DNA_polymerase"/>
</dbReference>
<dbReference type="Proteomes" id="UP000265520">
    <property type="component" value="Unassembled WGS sequence"/>
</dbReference>
<sequence>KRRKEHTIVLKEGAGAINVRPYRYPHHHKDEIEKQVKEMLAAGIIRPSTSAFSSPVILVKKKDNTWRMCIDYRALNKAIVPDKFPIP</sequence>
<dbReference type="Gene3D" id="3.10.10.10">
    <property type="entry name" value="HIV Type 1 Reverse Transcriptase, subunit A, domain 1"/>
    <property type="match status" value="1"/>
</dbReference>
<proteinExistence type="predicted"/>
<evidence type="ECO:0000313" key="2">
    <source>
        <dbReference type="Proteomes" id="UP000265520"/>
    </source>
</evidence>
<feature type="non-terminal residue" evidence="1">
    <location>
        <position position="87"/>
    </location>
</feature>
<evidence type="ECO:0000313" key="1">
    <source>
        <dbReference type="EMBL" id="MCI62759.1"/>
    </source>
</evidence>